<dbReference type="RefSeq" id="WP_232403831.1">
    <property type="nucleotide sequence ID" value="NZ_CP102173.1"/>
</dbReference>
<dbReference type="SUPFAM" id="SSF51905">
    <property type="entry name" value="FAD/NAD(P)-binding domain"/>
    <property type="match status" value="1"/>
</dbReference>
<comment type="cofactor">
    <cofactor evidence="1">
        <name>FAD</name>
        <dbReference type="ChEBI" id="CHEBI:57692"/>
    </cofactor>
</comment>
<sequence length="528" mass="57231">MVDESYDYIVIGSGSAGGVVAARLSEDPQTRVLLLEAGPVDDDEMIRMPLGFSTLFKTKWDWNYETTPQKHLAGRRAYWPRMKALGGCSSMNAMIYIRGNHADYDEWRDAHGATGWGYEDVLPYFKKAEGNTRLGDPFHGTEGPLHVEDRTYVHPLSAAFLESGVAAGLKRTDDFNGAAQDGIGAYQLTTKKGRRWSVADAYIRPALDRPNLTLRTEAFVTKILLDGNRASGVAYRRHGQDLVARAEAEVVLSGGAINSPQLLMLSGIGPGAHLSEMGIDVAVESPGVGQNLQDHPVSGILSHTKDTTDVAEMLGLGNLLRWRATGKGPLSSNVADTGAFFSSRDDLDLPDIQLHVAPTGFYDNGLHEPMRRAQTTAVTLVNVQSKGHIRLRSADPSWHPEIDPGYFDDRADLDAMIGGFRRAFQILSQGPITRLIDTPWVPASADPTDDQIIEAIGALGQTLYHPVGTCAMGTIEGSVVDPQLRVHGVDGLRVADASVMPRVPRGNTNAPTIMIGEKCADLIKESRS</sequence>
<evidence type="ECO:0000256" key="3">
    <source>
        <dbReference type="ARBA" id="ARBA00022630"/>
    </source>
</evidence>
<protein>
    <submittedName>
        <fullName evidence="6">GMC family oxidoreductase N-terminal domain-containing protein</fullName>
    </submittedName>
</protein>
<dbReference type="PIRSF" id="PIRSF000137">
    <property type="entry name" value="Alcohol_oxidase"/>
    <property type="match status" value="1"/>
</dbReference>
<organism evidence="6 7">
    <name type="scientific">Aeromicrobium wangtongii</name>
    <dbReference type="NCBI Taxonomy" id="2969247"/>
    <lineage>
        <taxon>Bacteria</taxon>
        <taxon>Bacillati</taxon>
        <taxon>Actinomycetota</taxon>
        <taxon>Actinomycetes</taxon>
        <taxon>Propionibacteriales</taxon>
        <taxon>Nocardioidaceae</taxon>
        <taxon>Aeromicrobium</taxon>
    </lineage>
</organism>
<dbReference type="InterPro" id="IPR000172">
    <property type="entry name" value="GMC_OxRdtase_N"/>
</dbReference>
<dbReference type="Pfam" id="PF05199">
    <property type="entry name" value="GMC_oxred_C"/>
    <property type="match status" value="1"/>
</dbReference>
<dbReference type="PROSITE" id="PS00624">
    <property type="entry name" value="GMC_OXRED_2"/>
    <property type="match status" value="1"/>
</dbReference>
<keyword evidence="4" id="KW-0274">FAD</keyword>
<evidence type="ECO:0000259" key="5">
    <source>
        <dbReference type="PROSITE" id="PS00624"/>
    </source>
</evidence>
<reference evidence="6 7" key="1">
    <citation type="submission" date="2022-08" db="EMBL/GenBank/DDBJ databases">
        <title>novel species in genus Aeromicrobium.</title>
        <authorList>
            <person name="Ye L."/>
        </authorList>
    </citation>
    <scope>NUCLEOTIDE SEQUENCE [LARGE SCALE GENOMIC DNA]</scope>
    <source>
        <strain evidence="7">zg-Y1379</strain>
    </source>
</reference>
<dbReference type="SUPFAM" id="SSF54373">
    <property type="entry name" value="FAD-linked reductases, C-terminal domain"/>
    <property type="match status" value="1"/>
</dbReference>
<comment type="similarity">
    <text evidence="2">Belongs to the GMC oxidoreductase family.</text>
</comment>
<dbReference type="Gene3D" id="3.30.560.10">
    <property type="entry name" value="Glucose Oxidase, domain 3"/>
    <property type="match status" value="1"/>
</dbReference>
<dbReference type="InterPro" id="IPR007867">
    <property type="entry name" value="GMC_OxRtase_C"/>
</dbReference>
<evidence type="ECO:0000313" key="6">
    <source>
        <dbReference type="EMBL" id="UUP13299.1"/>
    </source>
</evidence>
<proteinExistence type="inferred from homology"/>
<dbReference type="InterPro" id="IPR012132">
    <property type="entry name" value="GMC_OxRdtase"/>
</dbReference>
<keyword evidence="7" id="KW-1185">Reference proteome</keyword>
<evidence type="ECO:0000256" key="2">
    <source>
        <dbReference type="ARBA" id="ARBA00010790"/>
    </source>
</evidence>
<keyword evidence="3" id="KW-0285">Flavoprotein</keyword>
<name>A0ABY5M864_9ACTN</name>
<dbReference type="EMBL" id="CP102173">
    <property type="protein sequence ID" value="UUP13299.1"/>
    <property type="molecule type" value="Genomic_DNA"/>
</dbReference>
<evidence type="ECO:0000256" key="1">
    <source>
        <dbReference type="ARBA" id="ARBA00001974"/>
    </source>
</evidence>
<evidence type="ECO:0000256" key="4">
    <source>
        <dbReference type="ARBA" id="ARBA00022827"/>
    </source>
</evidence>
<dbReference type="Gene3D" id="3.50.50.60">
    <property type="entry name" value="FAD/NAD(P)-binding domain"/>
    <property type="match status" value="1"/>
</dbReference>
<evidence type="ECO:0000313" key="7">
    <source>
        <dbReference type="Proteomes" id="UP001316184"/>
    </source>
</evidence>
<gene>
    <name evidence="6" type="ORF">NQV15_15830</name>
</gene>
<feature type="domain" description="Glucose-methanol-choline oxidoreductase N-terminal" evidence="5">
    <location>
        <begin position="255"/>
        <end position="269"/>
    </location>
</feature>
<dbReference type="Pfam" id="PF00732">
    <property type="entry name" value="GMC_oxred_N"/>
    <property type="match status" value="1"/>
</dbReference>
<accession>A0ABY5M864</accession>
<dbReference type="Proteomes" id="UP001316184">
    <property type="component" value="Chromosome"/>
</dbReference>
<dbReference type="PANTHER" id="PTHR11552:SF147">
    <property type="entry name" value="CHOLINE DEHYDROGENASE, MITOCHONDRIAL"/>
    <property type="match status" value="1"/>
</dbReference>
<dbReference type="PANTHER" id="PTHR11552">
    <property type="entry name" value="GLUCOSE-METHANOL-CHOLINE GMC OXIDOREDUCTASE"/>
    <property type="match status" value="1"/>
</dbReference>
<dbReference type="InterPro" id="IPR036188">
    <property type="entry name" value="FAD/NAD-bd_sf"/>
</dbReference>